<dbReference type="SUPFAM" id="SSF55298">
    <property type="entry name" value="YjgF-like"/>
    <property type="match status" value="1"/>
</dbReference>
<reference evidence="1 2" key="1">
    <citation type="submission" date="2007-06" db="EMBL/GenBank/DDBJ databases">
        <authorList>
            <person name="Green D."/>
            <person name="Ferriera S."/>
            <person name="Johnson J."/>
            <person name="Kravitz S."/>
            <person name="Beeson K."/>
            <person name="Sutton G."/>
            <person name="Rogers Y.-H."/>
            <person name="Friedman R."/>
            <person name="Frazier M."/>
            <person name="Venter J.C."/>
        </authorList>
    </citation>
    <scope>NUCLEOTIDE SEQUENCE [LARGE SCALE GENOMIC DNA]</scope>
    <source>
        <strain evidence="1 2">DG893</strain>
    </source>
</reference>
<dbReference type="InterPro" id="IPR006175">
    <property type="entry name" value="YjgF/YER057c/UK114"/>
</dbReference>
<dbReference type="InterPro" id="IPR035709">
    <property type="entry name" value="YoaB-like"/>
</dbReference>
<accession>A6F544</accession>
<protein>
    <submittedName>
        <fullName evidence="1">Uncharacterized protein</fullName>
    </submittedName>
</protein>
<evidence type="ECO:0000313" key="2">
    <source>
        <dbReference type="Proteomes" id="UP000005856"/>
    </source>
</evidence>
<dbReference type="OrthoDB" id="6899345at2"/>
<dbReference type="EMBL" id="ABCP01000052">
    <property type="protein sequence ID" value="EDM46118.1"/>
    <property type="molecule type" value="Genomic_DNA"/>
</dbReference>
<dbReference type="InterPro" id="IPR035959">
    <property type="entry name" value="RutC-like_sf"/>
</dbReference>
<dbReference type="eggNOG" id="COG0251">
    <property type="taxonomic scope" value="Bacteria"/>
</dbReference>
<dbReference type="PANTHER" id="PTHR47328">
    <property type="match status" value="1"/>
</dbReference>
<dbReference type="CDD" id="cd06150">
    <property type="entry name" value="YjgF_YER057c_UK114_like_2"/>
    <property type="match status" value="1"/>
</dbReference>
<sequence length="118" mass="12788">MTIKRIHSGKRISRVVVHNGIAYLAGLQALKNRGGSVAEQTQDVLAMIDRLLGEAGTDKRNLLTATVWLADIRTAEEMNQVWDEWVPDGCSPARATVEGKPASAEHKVKIAVTAAITQ</sequence>
<organism evidence="1 2">
    <name type="scientific">Marinobacter algicola DG893</name>
    <dbReference type="NCBI Taxonomy" id="443152"/>
    <lineage>
        <taxon>Bacteria</taxon>
        <taxon>Pseudomonadati</taxon>
        <taxon>Pseudomonadota</taxon>
        <taxon>Gammaproteobacteria</taxon>
        <taxon>Pseudomonadales</taxon>
        <taxon>Marinobacteraceae</taxon>
        <taxon>Marinobacter</taxon>
    </lineage>
</organism>
<dbReference type="Proteomes" id="UP000005856">
    <property type="component" value="Unassembled WGS sequence"/>
</dbReference>
<gene>
    <name evidence="1" type="ORF">MDG893_15332</name>
</gene>
<dbReference type="Gene3D" id="3.30.1330.40">
    <property type="entry name" value="RutC-like"/>
    <property type="match status" value="1"/>
</dbReference>
<dbReference type="RefSeq" id="WP_007155378.1">
    <property type="nucleotide sequence ID" value="NZ_ABCP01000052.1"/>
</dbReference>
<keyword evidence="2" id="KW-1185">Reference proteome</keyword>
<dbReference type="PANTHER" id="PTHR47328:SF1">
    <property type="entry name" value="RUTC FAMILY PROTEIN YOAB"/>
    <property type="match status" value="1"/>
</dbReference>
<dbReference type="STRING" id="443152.MDG893_15332"/>
<dbReference type="AlphaFoldDB" id="A6F544"/>
<name>A6F544_9GAMM</name>
<evidence type="ECO:0000313" key="1">
    <source>
        <dbReference type="EMBL" id="EDM46118.1"/>
    </source>
</evidence>
<dbReference type="Pfam" id="PF01042">
    <property type="entry name" value="Ribonuc_L-PSP"/>
    <property type="match status" value="1"/>
</dbReference>
<proteinExistence type="predicted"/>
<comment type="caution">
    <text evidence="1">The sequence shown here is derived from an EMBL/GenBank/DDBJ whole genome shotgun (WGS) entry which is preliminary data.</text>
</comment>